<evidence type="ECO:0000256" key="4">
    <source>
        <dbReference type="SAM" id="SignalP"/>
    </source>
</evidence>
<keyword evidence="2" id="KW-0964">Secreted</keyword>
<protein>
    <recommendedName>
        <fullName evidence="7">Protein IDA-LIKE 2</fullName>
    </recommendedName>
</protein>
<reference evidence="5" key="2">
    <citation type="journal article" date="2023" name="Plants (Basel)">
        <title>Annotation of the Turnera subulata (Passifloraceae) Draft Genome Reveals the S-Locus Evolved after the Divergence of Turneroideae from Passifloroideae in a Stepwise Manner.</title>
        <authorList>
            <person name="Henning P.M."/>
            <person name="Roalson E.H."/>
            <person name="Mir W."/>
            <person name="McCubbin A.G."/>
            <person name="Shore J.S."/>
        </authorList>
    </citation>
    <scope>NUCLEOTIDE SEQUENCE</scope>
    <source>
        <strain evidence="5">F60SS</strain>
    </source>
</reference>
<name>A0A9Q0FWY0_9ROSI</name>
<accession>A0A9Q0FWY0</accession>
<keyword evidence="3 4" id="KW-0732">Signal</keyword>
<gene>
    <name evidence="5" type="ORF">Tsubulata_011306</name>
</gene>
<feature type="chain" id="PRO_5040215678" description="Protein IDA-LIKE 2" evidence="4">
    <location>
        <begin position="29"/>
        <end position="77"/>
    </location>
</feature>
<evidence type="ECO:0000256" key="2">
    <source>
        <dbReference type="ARBA" id="ARBA00022525"/>
    </source>
</evidence>
<proteinExistence type="predicted"/>
<evidence type="ECO:0000313" key="6">
    <source>
        <dbReference type="Proteomes" id="UP001141552"/>
    </source>
</evidence>
<dbReference type="GO" id="GO:0005576">
    <property type="term" value="C:extracellular region"/>
    <property type="evidence" value="ECO:0007669"/>
    <property type="project" value="UniProtKB-SubCell"/>
</dbReference>
<dbReference type="Proteomes" id="UP001141552">
    <property type="component" value="Unassembled WGS sequence"/>
</dbReference>
<evidence type="ECO:0000256" key="3">
    <source>
        <dbReference type="ARBA" id="ARBA00022729"/>
    </source>
</evidence>
<organism evidence="5 6">
    <name type="scientific">Turnera subulata</name>
    <dbReference type="NCBI Taxonomy" id="218843"/>
    <lineage>
        <taxon>Eukaryota</taxon>
        <taxon>Viridiplantae</taxon>
        <taxon>Streptophyta</taxon>
        <taxon>Embryophyta</taxon>
        <taxon>Tracheophyta</taxon>
        <taxon>Spermatophyta</taxon>
        <taxon>Magnoliopsida</taxon>
        <taxon>eudicotyledons</taxon>
        <taxon>Gunneridae</taxon>
        <taxon>Pentapetalae</taxon>
        <taxon>rosids</taxon>
        <taxon>fabids</taxon>
        <taxon>Malpighiales</taxon>
        <taxon>Passifloraceae</taxon>
        <taxon>Turnera</taxon>
    </lineage>
</organism>
<dbReference type="AlphaFoldDB" id="A0A9Q0FWY0"/>
<dbReference type="PANTHER" id="PTHR33599:SF15">
    <property type="entry name" value="PROTEIN IDA-LIKE 2"/>
    <property type="match status" value="1"/>
</dbReference>
<dbReference type="GO" id="GO:0010227">
    <property type="term" value="P:floral organ abscission"/>
    <property type="evidence" value="ECO:0007669"/>
    <property type="project" value="InterPro"/>
</dbReference>
<comment type="caution">
    <text evidence="5">The sequence shown here is derived from an EMBL/GenBank/DDBJ whole genome shotgun (WGS) entry which is preliminary data.</text>
</comment>
<dbReference type="InterPro" id="IPR039639">
    <property type="entry name" value="IDA-like"/>
</dbReference>
<evidence type="ECO:0008006" key="7">
    <source>
        <dbReference type="Google" id="ProtNLM"/>
    </source>
</evidence>
<dbReference type="PANTHER" id="PTHR33599">
    <property type="entry name" value="PROTEIN IDA-LIKE 5"/>
    <property type="match status" value="1"/>
</dbReference>
<dbReference type="EMBL" id="JAKUCV010003608">
    <property type="protein sequence ID" value="KAJ4838239.1"/>
    <property type="molecule type" value="Genomic_DNA"/>
</dbReference>
<feature type="signal peptide" evidence="4">
    <location>
        <begin position="1"/>
        <end position="28"/>
    </location>
</feature>
<comment type="subcellular location">
    <subcellularLocation>
        <location evidence="1">Secreted</location>
        <location evidence="1">Extracellular space</location>
    </subcellularLocation>
</comment>
<sequence length="77" mass="8657">MVLPPRRSLILVLCLFLMIILLVGQCHGSRATNVVNFKPKPQLRGHFLNFLPRHLPIPASGPSRKHNEIGLQGWKSP</sequence>
<reference evidence="5" key="1">
    <citation type="submission" date="2022-02" db="EMBL/GenBank/DDBJ databases">
        <authorList>
            <person name="Henning P.M."/>
            <person name="McCubbin A.G."/>
            <person name="Shore J.S."/>
        </authorList>
    </citation>
    <scope>NUCLEOTIDE SEQUENCE</scope>
    <source>
        <strain evidence="5">F60SS</strain>
        <tissue evidence="5">Leaves</tissue>
    </source>
</reference>
<dbReference type="OrthoDB" id="848812at2759"/>
<evidence type="ECO:0000313" key="5">
    <source>
        <dbReference type="EMBL" id="KAJ4838239.1"/>
    </source>
</evidence>
<evidence type="ECO:0000256" key="1">
    <source>
        <dbReference type="ARBA" id="ARBA00004239"/>
    </source>
</evidence>
<keyword evidence="6" id="KW-1185">Reference proteome</keyword>